<dbReference type="Proteomes" id="UP000067626">
    <property type="component" value="Chromosome"/>
</dbReference>
<dbReference type="NCBIfam" id="TIGR01352">
    <property type="entry name" value="tonB_Cterm"/>
    <property type="match status" value="1"/>
</dbReference>
<reference evidence="7 8" key="1">
    <citation type="submission" date="2015-07" db="EMBL/GenBank/DDBJ databases">
        <title>Genome analysis of myxobacterium Chondromyces crocatus Cm c5 reveals a high potential for natural compound synthesis and the genetic basis for the loss of fruiting body formation.</title>
        <authorList>
            <person name="Zaburannyi N."/>
            <person name="Bunk B."/>
            <person name="Maier J."/>
            <person name="Overmann J."/>
            <person name="Mueller R."/>
        </authorList>
    </citation>
    <scope>NUCLEOTIDE SEQUENCE [LARGE SCALE GENOMIC DNA]</scope>
    <source>
        <strain evidence="7 8">Cm c5</strain>
    </source>
</reference>
<evidence type="ECO:0000256" key="2">
    <source>
        <dbReference type="ARBA" id="ARBA00022692"/>
    </source>
</evidence>
<gene>
    <name evidence="7" type="ORF">CMC5_077000</name>
</gene>
<accession>A0A0K1ES72</accession>
<evidence type="ECO:0000256" key="3">
    <source>
        <dbReference type="ARBA" id="ARBA00022989"/>
    </source>
</evidence>
<keyword evidence="2" id="KW-0812">Transmembrane</keyword>
<feature type="region of interest" description="Disordered" evidence="5">
    <location>
        <begin position="35"/>
        <end position="60"/>
    </location>
</feature>
<evidence type="ECO:0000256" key="4">
    <source>
        <dbReference type="ARBA" id="ARBA00023136"/>
    </source>
</evidence>
<evidence type="ECO:0000256" key="5">
    <source>
        <dbReference type="SAM" id="MobiDB-lite"/>
    </source>
</evidence>
<evidence type="ECO:0000313" key="7">
    <source>
        <dbReference type="EMBL" id="AKT43468.1"/>
    </source>
</evidence>
<organism evidence="7 8">
    <name type="scientific">Chondromyces crocatus</name>
    <dbReference type="NCBI Taxonomy" id="52"/>
    <lineage>
        <taxon>Bacteria</taxon>
        <taxon>Pseudomonadati</taxon>
        <taxon>Myxococcota</taxon>
        <taxon>Polyangia</taxon>
        <taxon>Polyangiales</taxon>
        <taxon>Polyangiaceae</taxon>
        <taxon>Chondromyces</taxon>
    </lineage>
</organism>
<keyword evidence="4" id="KW-0472">Membrane</keyword>
<dbReference type="AlphaFoldDB" id="A0A0K1ES72"/>
<evidence type="ECO:0000259" key="6">
    <source>
        <dbReference type="Pfam" id="PF03544"/>
    </source>
</evidence>
<dbReference type="Pfam" id="PF03544">
    <property type="entry name" value="TonB_C"/>
    <property type="match status" value="1"/>
</dbReference>
<name>A0A0K1ES72_CHOCO</name>
<keyword evidence="8" id="KW-1185">Reference proteome</keyword>
<dbReference type="KEGG" id="ccro:CMC5_077000"/>
<dbReference type="Gene3D" id="3.30.1150.10">
    <property type="match status" value="1"/>
</dbReference>
<dbReference type="GO" id="GO:0055085">
    <property type="term" value="P:transmembrane transport"/>
    <property type="evidence" value="ECO:0007669"/>
    <property type="project" value="InterPro"/>
</dbReference>
<evidence type="ECO:0000313" key="8">
    <source>
        <dbReference type="Proteomes" id="UP000067626"/>
    </source>
</evidence>
<protein>
    <recommendedName>
        <fullName evidence="6">TonB C-terminal domain-containing protein</fullName>
    </recommendedName>
</protein>
<feature type="domain" description="TonB C-terminal" evidence="6">
    <location>
        <begin position="86"/>
        <end position="151"/>
    </location>
</feature>
<comment type="subcellular location">
    <subcellularLocation>
        <location evidence="1">Membrane</location>
        <topology evidence="1">Single-pass membrane protein</topology>
    </subcellularLocation>
</comment>
<dbReference type="NCBIfam" id="NF033768">
    <property type="entry name" value="myxo_SS_tail"/>
    <property type="match status" value="1"/>
</dbReference>
<dbReference type="InterPro" id="IPR049806">
    <property type="entry name" value="MasK-like_C"/>
</dbReference>
<keyword evidence="3" id="KW-1133">Transmembrane helix</keyword>
<dbReference type="InterPro" id="IPR006260">
    <property type="entry name" value="TonB/TolA_C"/>
</dbReference>
<dbReference type="EMBL" id="CP012159">
    <property type="protein sequence ID" value="AKT43468.1"/>
    <property type="molecule type" value="Genomic_DNA"/>
</dbReference>
<evidence type="ECO:0000256" key="1">
    <source>
        <dbReference type="ARBA" id="ARBA00004167"/>
    </source>
</evidence>
<proteinExistence type="predicted"/>
<dbReference type="InterPro" id="IPR037682">
    <property type="entry name" value="TonB_C"/>
</dbReference>
<dbReference type="GO" id="GO:0016020">
    <property type="term" value="C:membrane"/>
    <property type="evidence" value="ECO:0007669"/>
    <property type="project" value="UniProtKB-SubCell"/>
</dbReference>
<sequence length="157" mass="16499">MPAAARPASPAAGDPLGGPGFHDDEFDAVRAGTLVVGTGSPDRTPVSAGAGQSMTTGPGKLPQEVIRRVVQAQVRGIHACYVAALARDPLLEGRVTLRFTIGKDGRVTQVRGLAARMMDTAMVRCVQAAFERMTFPPPEGGEVTTTTHFRFASPEMP</sequence>
<dbReference type="SUPFAM" id="SSF74653">
    <property type="entry name" value="TolA/TonB C-terminal domain"/>
    <property type="match status" value="1"/>
</dbReference>
<feature type="compositionally biased region" description="Low complexity" evidence="5">
    <location>
        <begin position="1"/>
        <end position="12"/>
    </location>
</feature>
<dbReference type="STRING" id="52.CMC5_077000"/>
<feature type="region of interest" description="Disordered" evidence="5">
    <location>
        <begin position="1"/>
        <end position="23"/>
    </location>
</feature>